<evidence type="ECO:0000313" key="1">
    <source>
        <dbReference type="EMBL" id="EKN63075.1"/>
    </source>
</evidence>
<sequence length="121" mass="13613">MNNVDKMAKYGILKVILKIERGNNMRKRITLLGFLFAVCSLLVLGSVSTQAFAEKFEVKEIEIEFDLSIKEPQEITYVTEDGKEVVISIEPVEDDTITLNQEHAFPYGSTGNLLLNIICCI</sequence>
<accession>K6BVY5</accession>
<organism evidence="1 2">
    <name type="scientific">Schinkia azotoformans LMG 9581</name>
    <dbReference type="NCBI Taxonomy" id="1131731"/>
    <lineage>
        <taxon>Bacteria</taxon>
        <taxon>Bacillati</taxon>
        <taxon>Bacillota</taxon>
        <taxon>Bacilli</taxon>
        <taxon>Bacillales</taxon>
        <taxon>Bacillaceae</taxon>
        <taxon>Calidifontibacillus/Schinkia group</taxon>
        <taxon>Schinkia</taxon>
    </lineage>
</organism>
<dbReference type="PATRIC" id="fig|1131731.3.peg.3857"/>
<reference evidence="1 2" key="1">
    <citation type="journal article" date="2012" name="Front. Microbiol.">
        <title>Redundancy and modularity in membrane-associated dissimilatory nitrate reduction in Bacillus.</title>
        <authorList>
            <person name="Heylen K."/>
            <person name="Keltjens J."/>
        </authorList>
    </citation>
    <scope>NUCLEOTIDE SEQUENCE [LARGE SCALE GENOMIC DNA]</scope>
    <source>
        <strain evidence="1 2">LMG 9581</strain>
    </source>
</reference>
<evidence type="ECO:0000313" key="2">
    <source>
        <dbReference type="Proteomes" id="UP000006315"/>
    </source>
</evidence>
<name>K6BVY5_SCHAZ</name>
<keyword evidence="2" id="KW-1185">Reference proteome</keyword>
<gene>
    <name evidence="1" type="ORF">BAZO_18903</name>
</gene>
<proteinExistence type="predicted"/>
<dbReference type="Proteomes" id="UP000006315">
    <property type="component" value="Unassembled WGS sequence"/>
</dbReference>
<dbReference type="AlphaFoldDB" id="K6BVY5"/>
<dbReference type="EMBL" id="AJLR01000148">
    <property type="protein sequence ID" value="EKN63075.1"/>
    <property type="molecule type" value="Genomic_DNA"/>
</dbReference>
<protein>
    <submittedName>
        <fullName evidence="1">Uncharacterized protein</fullName>
    </submittedName>
</protein>
<comment type="caution">
    <text evidence="1">The sequence shown here is derived from an EMBL/GenBank/DDBJ whole genome shotgun (WGS) entry which is preliminary data.</text>
</comment>